<dbReference type="InterPro" id="IPR003599">
    <property type="entry name" value="Ig_sub"/>
</dbReference>
<dbReference type="SUPFAM" id="SSF48726">
    <property type="entry name" value="Immunoglobulin"/>
    <property type="match status" value="11"/>
</dbReference>
<dbReference type="InterPro" id="IPR036179">
    <property type="entry name" value="Ig-like_dom_sf"/>
</dbReference>
<reference evidence="6 7" key="1">
    <citation type="submission" date="2025-04" db="UniProtKB">
        <authorList>
            <consortium name="RefSeq"/>
        </authorList>
    </citation>
    <scope>IDENTIFICATION</scope>
</reference>
<feature type="signal peptide" evidence="3">
    <location>
        <begin position="1"/>
        <end position="23"/>
    </location>
</feature>
<feature type="domain" description="Ig-like" evidence="4">
    <location>
        <begin position="1207"/>
        <end position="1302"/>
    </location>
</feature>
<dbReference type="RefSeq" id="XP_028280935.1">
    <property type="nucleotide sequence ID" value="XM_028425134.1"/>
</dbReference>
<dbReference type="PANTHER" id="PTHR46484:SF1">
    <property type="entry name" value="SCHWANN CELL MYELIN PROTEIN-RELATED"/>
    <property type="match status" value="1"/>
</dbReference>
<dbReference type="RefSeq" id="XP_028280938.1">
    <property type="nucleotide sequence ID" value="XM_028425137.1"/>
</dbReference>
<proteinExistence type="predicted"/>
<gene>
    <name evidence="6 7 8 9 10 11 12" type="primary">LOC114448280</name>
</gene>
<dbReference type="RefSeq" id="XP_028280939.1">
    <property type="nucleotide sequence ID" value="XM_028425138.1"/>
</dbReference>
<feature type="chain" id="PRO_5044651359" evidence="3">
    <location>
        <begin position="24"/>
        <end position="1666"/>
    </location>
</feature>
<keyword evidence="2" id="KW-0472">Membrane</keyword>
<evidence type="ECO:0000313" key="12">
    <source>
        <dbReference type="RefSeq" id="XP_028280941.1"/>
    </source>
</evidence>
<feature type="domain" description="Ig-like" evidence="4">
    <location>
        <begin position="561"/>
        <end position="655"/>
    </location>
</feature>
<dbReference type="InterPro" id="IPR007110">
    <property type="entry name" value="Ig-like_dom"/>
</dbReference>
<dbReference type="RefSeq" id="XP_028280941.1">
    <property type="nucleotide sequence ID" value="XM_028425140.1"/>
</dbReference>
<keyword evidence="2" id="KW-0812">Transmembrane</keyword>
<evidence type="ECO:0000256" key="3">
    <source>
        <dbReference type="SAM" id="SignalP"/>
    </source>
</evidence>
<accession>A0A6P7JVB5</accession>
<feature type="domain" description="Ig-like" evidence="4">
    <location>
        <begin position="243"/>
        <end position="332"/>
    </location>
</feature>
<feature type="transmembrane region" description="Helical" evidence="2">
    <location>
        <begin position="1529"/>
        <end position="1552"/>
    </location>
</feature>
<name>A0A6P7JVB5_9TELE</name>
<feature type="domain" description="Ig-like" evidence="4">
    <location>
        <begin position="1423"/>
        <end position="1514"/>
    </location>
</feature>
<dbReference type="OrthoDB" id="10039395at2759"/>
<dbReference type="GeneID" id="114448280"/>
<evidence type="ECO:0000313" key="8">
    <source>
        <dbReference type="RefSeq" id="XP_028280937.1"/>
    </source>
</evidence>
<evidence type="ECO:0000313" key="9">
    <source>
        <dbReference type="RefSeq" id="XP_028280938.1"/>
    </source>
</evidence>
<organism evidence="5 6">
    <name type="scientific">Parambassis ranga</name>
    <name type="common">Indian glassy fish</name>
    <dbReference type="NCBI Taxonomy" id="210632"/>
    <lineage>
        <taxon>Eukaryota</taxon>
        <taxon>Metazoa</taxon>
        <taxon>Chordata</taxon>
        <taxon>Craniata</taxon>
        <taxon>Vertebrata</taxon>
        <taxon>Euteleostomi</taxon>
        <taxon>Actinopterygii</taxon>
        <taxon>Neopterygii</taxon>
        <taxon>Teleostei</taxon>
        <taxon>Neoteleostei</taxon>
        <taxon>Acanthomorphata</taxon>
        <taxon>Ovalentaria</taxon>
        <taxon>Ambassidae</taxon>
        <taxon>Parambassis</taxon>
    </lineage>
</organism>
<feature type="domain" description="Ig-like" evidence="4">
    <location>
        <begin position="882"/>
        <end position="976"/>
    </location>
</feature>
<dbReference type="RefSeq" id="XP_028280934.1">
    <property type="nucleotide sequence ID" value="XM_028425133.1"/>
</dbReference>
<sequence>MSGFTHVLLHFCILGYTLCGSNAWHVHMPSNIKGLLDSCLVIPCSFDYYRYPPRRPDRVVWYQYVSHGYPLVYDNWHPKDVIGIFRGKTQRVDDTTGKTCSLRIYPVTWSHYRQKIYPWVDPENVGKSTYKFYDTTVVIDVVDRANEPKIVIYGEMKVGNSVRVQCTVDHTCRSNPPTLRLNIPLRDHRLTHSHQSDGTTTTTLSTTLTIQKSQQTVECLVRHYGGRTAKTYQTLNARCSVFPLSISSTSIDVLEGFPSKVTCTASYTCPEDTPSLSWNYASMPANTENIPAGAQRRTVSTLTFTSSANDNGRSLTCYARFPQGQTQEESLTIRVKKTMLSRGWSFTTPGAITGLKGSCIVIPCNFIYTVSQPANLQVVWYLYQSNGYPAVFNQRDRNVISEFNGLTSLIGNVAEQNCSLKIQGLKMSHNQDRLYPWIDENPITSYYTMGHSFYDKTTQLIVSDHAQEPQLSLISIPRVGEQSTVSCSVRHTCISAPPTLTIEGIHGKDCITDTVVSDGIWERKVERSWTVEEENKSVRCTVSYPSGQRASSDLTLNVECPFEEIKMTEPPGDIMEGVAKSVVCSVMYRCNKNRPTIVWNMEDVQSKINTKLLPNNNFKTESNLTYIGSEGDNGKPLTCTATFVNGKTSDSATLHIKRNLLSRGWSCTTPKTITGLKGSCIVIPCNFIYTVSQPANLQVVWYLYQSNGYPAVFNQRDRNVISEFNGLTSLIGNVAEQNCSLKIQGLKMSHNQDRLYPWIDENPITSYYTMGHSFYDEATKIIVLDHAQEPQLTLTGNTRVGEQSTVSCSVRHTCISASPTLTIEGIPGRDRITDTLVSDGIWERKVERSWTVEEENKSVRCTVSYPSGQRASSDLTLNVECPFREIKMTEPPGEVMQGTAKSIVCSVIHKCKKNRPTIVWNMEDMQSSPKTRMISNSTYKTESNLTYTGSLTDDGKSLTCTAKFTNGETSDSATLHIKRDMFARGWSFTTPGSINGLKGSCMVIPCKFTYSASQPADLQVIWYLYQSVQSEEYPAVFNQRDRNVISEFNGLTSFIGNVAEQNCSLKIQRLEMSHNEDRLYPWIDVNPITSYHSMGSHLFFDKTTQLIVSDHAQEPQLSLTEKARVGEKSTVSCSVRHTCISAPPTLTIEGIPGKDRITDTLVSDGIWERKVERSWTVEEENKSVRCTVSYPSGQRASSDLTLNVECPFEEIKMTEPPGEVMQGTEKSVVCSVIHKCKKDTPTIVWNMEDMQSSRPNPRMISTNKYQTESKLTYVGSADDDGKPLTCTAKFTNGETSDSATLRIKTFYVLPADVPVRVSALTRSCVVIPCSYHYPEDGPMTRGIWSKKTGGIVFHNGQSNVIDHFKGRTRISENMNEGNCSLEIDDIMPFDNGPFCFHAEKGRDNYRFNNSCVFIVMKASPEKPVMTPVPAEVDAGSTITASCSVTHTCPSHPPAFSWSVPNLTSEVSHTLMSGDTWETTSTISFMAAGGDGVKSLTCTATFWRGKQQASTAQLNVKGSLKYNIRSSLHVSIPVTLLILMIIGLAAVFGVFIWRKRKHADDSVTPPPRPEKRRSLLDRLTRRYPENRDPPPRPEKRRSIWSRVSRRAEEMRFGWSDTPRQSFWSRFSRRQDNTSNLSVAYFNNTSSGDSDIRISNPPFLPPKSSNRR</sequence>
<protein>
    <submittedName>
        <fullName evidence="6 7">Uncharacterized protein LOC114448280 isoform X1</fullName>
    </submittedName>
</protein>
<evidence type="ECO:0000313" key="5">
    <source>
        <dbReference type="Proteomes" id="UP000515145"/>
    </source>
</evidence>
<evidence type="ECO:0000313" key="11">
    <source>
        <dbReference type="RefSeq" id="XP_028280940.1"/>
    </source>
</evidence>
<dbReference type="PROSITE" id="PS50835">
    <property type="entry name" value="IG_LIKE"/>
    <property type="match status" value="6"/>
</dbReference>
<dbReference type="Proteomes" id="UP000515145">
    <property type="component" value="Chromosome 16"/>
</dbReference>
<evidence type="ECO:0000256" key="2">
    <source>
        <dbReference type="SAM" id="Phobius"/>
    </source>
</evidence>
<evidence type="ECO:0000259" key="4">
    <source>
        <dbReference type="PROSITE" id="PS50835"/>
    </source>
</evidence>
<keyword evidence="2" id="KW-1133">Transmembrane helix</keyword>
<evidence type="ECO:0000313" key="10">
    <source>
        <dbReference type="RefSeq" id="XP_028280939.1"/>
    </source>
</evidence>
<dbReference type="Gene3D" id="2.60.40.10">
    <property type="entry name" value="Immunoglobulins"/>
    <property type="match status" value="14"/>
</dbReference>
<feature type="region of interest" description="Disordered" evidence="1">
    <location>
        <begin position="1558"/>
        <end position="1597"/>
    </location>
</feature>
<evidence type="ECO:0000256" key="1">
    <source>
        <dbReference type="SAM" id="MobiDB-lite"/>
    </source>
</evidence>
<dbReference type="SMART" id="SM00409">
    <property type="entry name" value="IG"/>
    <property type="match status" value="9"/>
</dbReference>
<feature type="region of interest" description="Disordered" evidence="1">
    <location>
        <begin position="1643"/>
        <end position="1666"/>
    </location>
</feature>
<feature type="domain" description="Ig-like" evidence="4">
    <location>
        <begin position="148"/>
        <end position="236"/>
    </location>
</feature>
<dbReference type="RefSeq" id="XP_028280940.1">
    <property type="nucleotide sequence ID" value="XM_028425139.1"/>
</dbReference>
<dbReference type="InterPro" id="IPR013783">
    <property type="entry name" value="Ig-like_fold"/>
</dbReference>
<dbReference type="Pfam" id="PF07686">
    <property type="entry name" value="V-set"/>
    <property type="match status" value="1"/>
</dbReference>
<dbReference type="RefSeq" id="XP_028280937.1">
    <property type="nucleotide sequence ID" value="XM_028425136.1"/>
</dbReference>
<keyword evidence="3" id="KW-0732">Signal</keyword>
<evidence type="ECO:0000313" key="6">
    <source>
        <dbReference type="RefSeq" id="XP_028280934.1"/>
    </source>
</evidence>
<dbReference type="InterPro" id="IPR013106">
    <property type="entry name" value="Ig_V-set"/>
</dbReference>
<evidence type="ECO:0000313" key="7">
    <source>
        <dbReference type="RefSeq" id="XP_028280935.1"/>
    </source>
</evidence>
<keyword evidence="5" id="KW-1185">Reference proteome</keyword>
<feature type="compositionally biased region" description="Basic and acidic residues" evidence="1">
    <location>
        <begin position="1567"/>
        <end position="1596"/>
    </location>
</feature>
<dbReference type="PANTHER" id="PTHR46484">
    <property type="entry name" value="SI:CH211-171H4.5-RELATED"/>
    <property type="match status" value="1"/>
</dbReference>